<sequence length="229" mass="23015">MDDRFNTAAGWVLFSGIVALGLSSVSAKYFTADKPHRPHEMGYPIEGVVEEGEGGESGPDLATLLASGDAAAGEKAAQGRCGTCHTFDQGGGVKQGPNLYGVLGKPVGKHAAGFAYSSALSGHGGDWTYENMDAWLKSPKAFAAGTKMSFAGLSNAQDRANIILYLREQGGGPPLPTPAAPAAAEDADGEAAPGAGPGAAEGEPAEAPEAASAMGMDQPVAGKEKAVAN</sequence>
<dbReference type="GO" id="GO:0046872">
    <property type="term" value="F:metal ion binding"/>
    <property type="evidence" value="ECO:0007669"/>
    <property type="project" value="UniProtKB-KW"/>
</dbReference>
<comment type="caution">
    <text evidence="9">The sequence shown here is derived from an EMBL/GenBank/DDBJ whole genome shotgun (WGS) entry which is preliminary data.</text>
</comment>
<feature type="compositionally biased region" description="Low complexity" evidence="7">
    <location>
        <begin position="180"/>
        <end position="211"/>
    </location>
</feature>
<keyword evidence="2 6" id="KW-0349">Heme</keyword>
<evidence type="ECO:0000256" key="4">
    <source>
        <dbReference type="ARBA" id="ARBA00022982"/>
    </source>
</evidence>
<feature type="domain" description="Cytochrome c" evidence="8">
    <location>
        <begin position="68"/>
        <end position="170"/>
    </location>
</feature>
<keyword evidence="5 6" id="KW-0408">Iron</keyword>
<dbReference type="GO" id="GO:0020037">
    <property type="term" value="F:heme binding"/>
    <property type="evidence" value="ECO:0007669"/>
    <property type="project" value="InterPro"/>
</dbReference>
<evidence type="ECO:0000259" key="8">
    <source>
        <dbReference type="PROSITE" id="PS51007"/>
    </source>
</evidence>
<dbReference type="Proteomes" id="UP001142648">
    <property type="component" value="Unassembled WGS sequence"/>
</dbReference>
<evidence type="ECO:0000256" key="2">
    <source>
        <dbReference type="ARBA" id="ARBA00022617"/>
    </source>
</evidence>
<dbReference type="PANTHER" id="PTHR11961">
    <property type="entry name" value="CYTOCHROME C"/>
    <property type="match status" value="1"/>
</dbReference>
<evidence type="ECO:0000256" key="5">
    <source>
        <dbReference type="ARBA" id="ARBA00023004"/>
    </source>
</evidence>
<keyword evidence="1" id="KW-0813">Transport</keyword>
<evidence type="ECO:0000313" key="9">
    <source>
        <dbReference type="EMBL" id="MCT2559252.1"/>
    </source>
</evidence>
<gene>
    <name evidence="9" type="ORF">N0B51_09675</name>
</gene>
<evidence type="ECO:0000256" key="1">
    <source>
        <dbReference type="ARBA" id="ARBA00022448"/>
    </source>
</evidence>
<dbReference type="PRINTS" id="PR00604">
    <property type="entry name" value="CYTCHRMECIAB"/>
</dbReference>
<keyword evidence="10" id="KW-1185">Reference proteome</keyword>
<name>A0A9X2W1X8_9SPHN</name>
<evidence type="ECO:0000256" key="3">
    <source>
        <dbReference type="ARBA" id="ARBA00022723"/>
    </source>
</evidence>
<keyword evidence="4" id="KW-0249">Electron transport</keyword>
<keyword evidence="3 6" id="KW-0479">Metal-binding</keyword>
<dbReference type="InterPro" id="IPR009056">
    <property type="entry name" value="Cyt_c-like_dom"/>
</dbReference>
<dbReference type="SUPFAM" id="SSF46626">
    <property type="entry name" value="Cytochrome c"/>
    <property type="match status" value="1"/>
</dbReference>
<dbReference type="InterPro" id="IPR002327">
    <property type="entry name" value="Cyt_c_1A/1B"/>
</dbReference>
<accession>A0A9X2W1X8</accession>
<protein>
    <submittedName>
        <fullName evidence="9">C-type cytochrome</fullName>
    </submittedName>
</protein>
<organism evidence="9 10">
    <name type="scientific">Tsuneonella litorea</name>
    <dbReference type="NCBI Taxonomy" id="2976475"/>
    <lineage>
        <taxon>Bacteria</taxon>
        <taxon>Pseudomonadati</taxon>
        <taxon>Pseudomonadota</taxon>
        <taxon>Alphaproteobacteria</taxon>
        <taxon>Sphingomonadales</taxon>
        <taxon>Erythrobacteraceae</taxon>
        <taxon>Tsuneonella</taxon>
    </lineage>
</organism>
<dbReference type="RefSeq" id="WP_259962124.1">
    <property type="nucleotide sequence ID" value="NZ_JAOAMV010000004.1"/>
</dbReference>
<dbReference type="InterPro" id="IPR036909">
    <property type="entry name" value="Cyt_c-like_dom_sf"/>
</dbReference>
<feature type="region of interest" description="Disordered" evidence="7">
    <location>
        <begin position="172"/>
        <end position="229"/>
    </location>
</feature>
<proteinExistence type="predicted"/>
<evidence type="ECO:0000313" key="10">
    <source>
        <dbReference type="Proteomes" id="UP001142648"/>
    </source>
</evidence>
<dbReference type="GO" id="GO:0009055">
    <property type="term" value="F:electron transfer activity"/>
    <property type="evidence" value="ECO:0007669"/>
    <property type="project" value="InterPro"/>
</dbReference>
<dbReference type="Pfam" id="PF00034">
    <property type="entry name" value="Cytochrom_C"/>
    <property type="match status" value="1"/>
</dbReference>
<dbReference type="Gene3D" id="1.10.760.10">
    <property type="entry name" value="Cytochrome c-like domain"/>
    <property type="match status" value="1"/>
</dbReference>
<dbReference type="PROSITE" id="PS51007">
    <property type="entry name" value="CYTC"/>
    <property type="match status" value="1"/>
</dbReference>
<evidence type="ECO:0000256" key="7">
    <source>
        <dbReference type="SAM" id="MobiDB-lite"/>
    </source>
</evidence>
<dbReference type="EMBL" id="JAOAMV010000004">
    <property type="protein sequence ID" value="MCT2559252.1"/>
    <property type="molecule type" value="Genomic_DNA"/>
</dbReference>
<reference evidence="9" key="1">
    <citation type="submission" date="2022-09" db="EMBL/GenBank/DDBJ databases">
        <title>The genome sequence of Tsuneonella sp. YG55.</title>
        <authorList>
            <person name="Liu Y."/>
        </authorList>
    </citation>
    <scope>NUCLEOTIDE SEQUENCE</scope>
    <source>
        <strain evidence="9">YG55</strain>
    </source>
</reference>
<dbReference type="AlphaFoldDB" id="A0A9X2W1X8"/>
<evidence type="ECO:0000256" key="6">
    <source>
        <dbReference type="PROSITE-ProRule" id="PRU00433"/>
    </source>
</evidence>